<dbReference type="GO" id="GO:0005576">
    <property type="term" value="C:extracellular region"/>
    <property type="evidence" value="ECO:0007669"/>
    <property type="project" value="InterPro"/>
</dbReference>
<comment type="caution">
    <text evidence="3">The sequence shown here is derived from an EMBL/GenBank/DDBJ whole genome shotgun (WGS) entry which is preliminary data.</text>
</comment>
<evidence type="ECO:0000313" key="3">
    <source>
        <dbReference type="EMBL" id="ORZ15772.1"/>
    </source>
</evidence>
<dbReference type="EMBL" id="MCGE01000012">
    <property type="protein sequence ID" value="ORZ15772.1"/>
    <property type="molecule type" value="Genomic_DNA"/>
</dbReference>
<feature type="domain" description="SCP" evidence="2">
    <location>
        <begin position="93"/>
        <end position="217"/>
    </location>
</feature>
<dbReference type="InterPro" id="IPR035940">
    <property type="entry name" value="CAP_sf"/>
</dbReference>
<name>A0A1X2IG36_9FUNG</name>
<dbReference type="AlphaFoldDB" id="A0A1X2IG36"/>
<evidence type="ECO:0000256" key="1">
    <source>
        <dbReference type="SAM" id="SignalP"/>
    </source>
</evidence>
<dbReference type="InterPro" id="IPR001283">
    <property type="entry name" value="CRISP-related"/>
</dbReference>
<protein>
    <submittedName>
        <fullName evidence="3">CAP domain-containing protein</fullName>
    </submittedName>
</protein>
<organism evidence="3 4">
    <name type="scientific">Absidia repens</name>
    <dbReference type="NCBI Taxonomy" id="90262"/>
    <lineage>
        <taxon>Eukaryota</taxon>
        <taxon>Fungi</taxon>
        <taxon>Fungi incertae sedis</taxon>
        <taxon>Mucoromycota</taxon>
        <taxon>Mucoromycotina</taxon>
        <taxon>Mucoromycetes</taxon>
        <taxon>Mucorales</taxon>
        <taxon>Cunninghamellaceae</taxon>
        <taxon>Absidia</taxon>
    </lineage>
</organism>
<dbReference type="PRINTS" id="PR00837">
    <property type="entry name" value="V5TPXLIKE"/>
</dbReference>
<dbReference type="Gene3D" id="3.40.33.10">
    <property type="entry name" value="CAP"/>
    <property type="match status" value="1"/>
</dbReference>
<dbReference type="Pfam" id="PF00188">
    <property type="entry name" value="CAP"/>
    <property type="match status" value="1"/>
</dbReference>
<evidence type="ECO:0000313" key="4">
    <source>
        <dbReference type="Proteomes" id="UP000193560"/>
    </source>
</evidence>
<feature type="signal peptide" evidence="1">
    <location>
        <begin position="1"/>
        <end position="18"/>
    </location>
</feature>
<dbReference type="SUPFAM" id="SSF55797">
    <property type="entry name" value="PR-1-like"/>
    <property type="match status" value="1"/>
</dbReference>
<dbReference type="OrthoDB" id="337038at2759"/>
<dbReference type="STRING" id="90262.A0A1X2IG36"/>
<proteinExistence type="predicted"/>
<dbReference type="Proteomes" id="UP000193560">
    <property type="component" value="Unassembled WGS sequence"/>
</dbReference>
<keyword evidence="1" id="KW-0732">Signal</keyword>
<evidence type="ECO:0000259" key="2">
    <source>
        <dbReference type="SMART" id="SM00198"/>
    </source>
</evidence>
<reference evidence="3 4" key="1">
    <citation type="submission" date="2016-07" db="EMBL/GenBank/DDBJ databases">
        <title>Pervasive Adenine N6-methylation of Active Genes in Fungi.</title>
        <authorList>
            <consortium name="DOE Joint Genome Institute"/>
            <person name="Mondo S.J."/>
            <person name="Dannebaum R.O."/>
            <person name="Kuo R.C."/>
            <person name="Labutti K."/>
            <person name="Haridas S."/>
            <person name="Kuo A."/>
            <person name="Salamov A."/>
            <person name="Ahrendt S.R."/>
            <person name="Lipzen A."/>
            <person name="Sullivan W."/>
            <person name="Andreopoulos W.B."/>
            <person name="Clum A."/>
            <person name="Lindquist E."/>
            <person name="Daum C."/>
            <person name="Ramamoorthy G.K."/>
            <person name="Gryganskyi A."/>
            <person name="Culley D."/>
            <person name="Magnuson J.K."/>
            <person name="James T.Y."/>
            <person name="O'Malley M.A."/>
            <person name="Stajich J.E."/>
            <person name="Spatafora J.W."/>
            <person name="Visel A."/>
            <person name="Grigoriev I.V."/>
        </authorList>
    </citation>
    <scope>NUCLEOTIDE SEQUENCE [LARGE SCALE GENOMIC DNA]</scope>
    <source>
        <strain evidence="3 4">NRRL 1336</strain>
    </source>
</reference>
<accession>A0A1X2IG36</accession>
<feature type="chain" id="PRO_5010865158" evidence="1">
    <location>
        <begin position="19"/>
        <end position="228"/>
    </location>
</feature>
<dbReference type="InterPro" id="IPR018244">
    <property type="entry name" value="Allrgn_V5/Tpx1_CS"/>
</dbReference>
<keyword evidence="4" id="KW-1185">Reference proteome</keyword>
<gene>
    <name evidence="3" type="ORF">BCR42DRAFT_491791</name>
</gene>
<dbReference type="SMART" id="SM00198">
    <property type="entry name" value="SCP"/>
    <property type="match status" value="1"/>
</dbReference>
<dbReference type="InterPro" id="IPR014044">
    <property type="entry name" value="CAP_dom"/>
</dbReference>
<sequence length="228" mass="25192">MRSVLLITLVGAVGIVYGNVVSPTGLENDHHASVDQTEPSSTGSNQVIDVENTAMIDHDSLLNNDTISDITGNDHLDGNMESEEDPTAMSMLASPGQIVQMHNIRRARHQVGPVRWNANLANYAQRWANQCHYGHTNDPRYGENIAMGLPTWESVMKAWSDDEEGLFNFQSGGFSVATGHFTQIVWKGTSMVGCAAQRCARGIYFVCEYAAPGNVRGQYRQNVFPRRY</sequence>
<dbReference type="PANTHER" id="PTHR10334">
    <property type="entry name" value="CYSTEINE-RICH SECRETORY PROTEIN-RELATED"/>
    <property type="match status" value="1"/>
</dbReference>
<dbReference type="PROSITE" id="PS01009">
    <property type="entry name" value="CRISP_1"/>
    <property type="match status" value="1"/>
</dbReference>